<gene>
    <name evidence="1" type="ORF">HC356_01125</name>
</gene>
<dbReference type="Proteomes" id="UP000515596">
    <property type="component" value="Chromosome"/>
</dbReference>
<accession>A0A7G5CE57</accession>
<sequence>MTLVSIQKGVIPVPRHWDPENLIMYCTTFSIKSWIPVSSTGMTRKGALGFLFQYLYISHASEQIHQKLDSSVTRWNDIIGALEFLFQYLYISHASEQIPFRKLLQEILLNVLSFHQYDKV</sequence>
<dbReference type="NCBIfam" id="TIGR02697">
    <property type="entry name" value="WPE_wolbac"/>
    <property type="match status" value="1"/>
</dbReference>
<dbReference type="AlphaFoldDB" id="A0A7G5CE57"/>
<evidence type="ECO:0000313" key="1">
    <source>
        <dbReference type="EMBL" id="QMV47491.1"/>
    </source>
</evidence>
<dbReference type="EMBL" id="CP050530">
    <property type="protein sequence ID" value="QMV47491.1"/>
    <property type="molecule type" value="Genomic_DNA"/>
</dbReference>
<name>A0A7G5CE57_WOLPI</name>
<reference evidence="1 2" key="1">
    <citation type="journal article" date="2020" name="Mol. Biol. Evol.">
        <title>Life and death of selfish genes: comparative genomics reveals the dynamic evolution of cytoplasmic incompatibility.</title>
        <authorList>
            <person name="Martinez J."/>
            <person name="Klasson L."/>
            <person name="Welch J."/>
            <person name="Jiggins F.M."/>
        </authorList>
    </citation>
    <scope>NUCLEOTIDE SEQUENCE [LARGE SCALE GENOMIC DNA]</scope>
    <source>
        <strain evidence="1">WNik</strain>
    </source>
</reference>
<evidence type="ECO:0000313" key="2">
    <source>
        <dbReference type="Proteomes" id="UP000515596"/>
    </source>
</evidence>
<protein>
    <submittedName>
        <fullName evidence="1">Uncharacterized protein</fullName>
    </submittedName>
</protein>
<organism evidence="1 2">
    <name type="scientific">Wolbachia pipientis</name>
    <dbReference type="NCBI Taxonomy" id="955"/>
    <lineage>
        <taxon>Bacteria</taxon>
        <taxon>Pseudomonadati</taxon>
        <taxon>Pseudomonadota</taxon>
        <taxon>Alphaproteobacteria</taxon>
        <taxon>Rickettsiales</taxon>
        <taxon>Anaplasmataceae</taxon>
        <taxon>Wolbachieae</taxon>
        <taxon>Wolbachia</taxon>
    </lineage>
</organism>
<proteinExistence type="predicted"/>
<dbReference type="InterPro" id="IPR014070">
    <property type="entry name" value="WPE_wolbac"/>
</dbReference>